<organism evidence="1 2">
    <name type="scientific">Nocardia kruczakiae</name>
    <dbReference type="NCBI Taxonomy" id="261477"/>
    <lineage>
        <taxon>Bacteria</taxon>
        <taxon>Bacillati</taxon>
        <taxon>Actinomycetota</taxon>
        <taxon>Actinomycetes</taxon>
        <taxon>Mycobacteriales</taxon>
        <taxon>Nocardiaceae</taxon>
        <taxon>Nocardia</taxon>
    </lineage>
</organism>
<keyword evidence="2" id="KW-1185">Reference proteome</keyword>
<gene>
    <name evidence="1" type="ORF">J2W56_006605</name>
</gene>
<accession>A0ABU1XQM9</accession>
<proteinExistence type="predicted"/>
<dbReference type="Proteomes" id="UP001251217">
    <property type="component" value="Unassembled WGS sequence"/>
</dbReference>
<dbReference type="RefSeq" id="WP_310408048.1">
    <property type="nucleotide sequence ID" value="NZ_JAVDWW010000015.1"/>
</dbReference>
<name>A0ABU1XQM9_9NOCA</name>
<dbReference type="EMBL" id="JAVDWW010000015">
    <property type="protein sequence ID" value="MDR7172839.1"/>
    <property type="molecule type" value="Genomic_DNA"/>
</dbReference>
<reference evidence="1 2" key="1">
    <citation type="submission" date="2023-07" db="EMBL/GenBank/DDBJ databases">
        <title>Sorghum-associated microbial communities from plants grown in Nebraska, USA.</title>
        <authorList>
            <person name="Schachtman D."/>
        </authorList>
    </citation>
    <scope>NUCLEOTIDE SEQUENCE [LARGE SCALE GENOMIC DNA]</scope>
    <source>
        <strain evidence="1 2">4272</strain>
    </source>
</reference>
<evidence type="ECO:0000313" key="2">
    <source>
        <dbReference type="Proteomes" id="UP001251217"/>
    </source>
</evidence>
<sequence length="310" mass="34104">MTDGLALDMSPAVVQRLRAEVGQDRSEKVIDCLRTALAFLQQIDSDSRGLRLSASAAYNLREALNHVVEGHDPADGGLKAVLTAWRVYETHTAIPGTDHDAALLALESVLSSVASSESRATSYSLKLVTQLRHRAGIDPRGGMADPIAEYQALREIANNGVHEELPFDEVRLLFDRTISWFGRVFAPPDEIVDAILAMAALPWVSDVQTERLADLATNDHLVRLFLGALQDSAWLIPLHTAHVVEVPRPDSAWPVFALAAGLGQTDPARVAEFLDLILRDIASMLARNKPRRDSMSYELLCIWVRRDMAS</sequence>
<protein>
    <submittedName>
        <fullName evidence="1">Uncharacterized protein</fullName>
    </submittedName>
</protein>
<comment type="caution">
    <text evidence="1">The sequence shown here is derived from an EMBL/GenBank/DDBJ whole genome shotgun (WGS) entry which is preliminary data.</text>
</comment>
<evidence type="ECO:0000313" key="1">
    <source>
        <dbReference type="EMBL" id="MDR7172839.1"/>
    </source>
</evidence>